<proteinExistence type="predicted"/>
<feature type="compositionally biased region" description="Low complexity" evidence="1">
    <location>
        <begin position="205"/>
        <end position="217"/>
    </location>
</feature>
<dbReference type="AlphaFoldDB" id="A0A0D3GRL4"/>
<feature type="region of interest" description="Disordered" evidence="1">
    <location>
        <begin position="204"/>
        <end position="286"/>
    </location>
</feature>
<name>A0A0D3GRL4_9ORYZ</name>
<dbReference type="PaxDb" id="65489-OBART07G16180.1"/>
<feature type="compositionally biased region" description="Basic and acidic residues" evidence="1">
    <location>
        <begin position="105"/>
        <end position="117"/>
    </location>
</feature>
<feature type="region of interest" description="Disordered" evidence="1">
    <location>
        <begin position="98"/>
        <end position="130"/>
    </location>
</feature>
<evidence type="ECO:0000313" key="3">
    <source>
        <dbReference type="Proteomes" id="UP000026960"/>
    </source>
</evidence>
<protein>
    <submittedName>
        <fullName evidence="2">Uncharacterized protein</fullName>
    </submittedName>
</protein>
<feature type="region of interest" description="Disordered" evidence="1">
    <location>
        <begin position="1"/>
        <end position="26"/>
    </location>
</feature>
<reference evidence="2" key="1">
    <citation type="journal article" date="2009" name="Rice">
        <title>De Novo Next Generation Sequencing of Plant Genomes.</title>
        <authorList>
            <person name="Rounsley S."/>
            <person name="Marri P.R."/>
            <person name="Yu Y."/>
            <person name="He R."/>
            <person name="Sisneros N."/>
            <person name="Goicoechea J.L."/>
            <person name="Lee S.J."/>
            <person name="Angelova A."/>
            <person name="Kudrna D."/>
            <person name="Luo M."/>
            <person name="Affourtit J."/>
            <person name="Desany B."/>
            <person name="Knight J."/>
            <person name="Niazi F."/>
            <person name="Egholm M."/>
            <person name="Wing R.A."/>
        </authorList>
    </citation>
    <scope>NUCLEOTIDE SEQUENCE [LARGE SCALE GENOMIC DNA]</scope>
    <source>
        <strain evidence="2">cv. IRGC 105608</strain>
    </source>
</reference>
<sequence length="330" mass="34717">MVAPGWRRAAHRPPRPPSAVGDGGVRLRPSCGDRLDTAALKSLPSGIGNGSVRLRPTGEAEEVTADALALVVDVATDDEVHAAHQFACLVVVDAHHSGPATPPRTSDEKPAARRPHPEPPPMLRPSGAESLGLPLPIRSCARLLLPLPPCHRVRPPTLPCPAAALPFPAAHSPLIAPPSSPLLLLSATLSPSAAPTLFPAASVTPSLPHRPSSLPRSFLASRQSPHPDDDARSRQWRRTARVDTQSIGLLPAPSAAALPPRRSPSPTGRRPAASASYFSPPTPCAGPSQSPGLLGLYYRLFSSFARRLRRFPSISREVGAVVLLLPPPVL</sequence>
<accession>A0A0D3GRL4</accession>
<keyword evidence="3" id="KW-1185">Reference proteome</keyword>
<feature type="compositionally biased region" description="Low complexity" evidence="1">
    <location>
        <begin position="249"/>
        <end position="276"/>
    </location>
</feature>
<dbReference type="Gramene" id="OBART07G16180.1">
    <property type="protein sequence ID" value="OBART07G16180.1"/>
    <property type="gene ID" value="OBART07G16180"/>
</dbReference>
<evidence type="ECO:0000256" key="1">
    <source>
        <dbReference type="SAM" id="MobiDB-lite"/>
    </source>
</evidence>
<dbReference type="HOGENOM" id="CLU_843014_0_0_1"/>
<dbReference type="Proteomes" id="UP000026960">
    <property type="component" value="Chromosome 7"/>
</dbReference>
<organism evidence="2">
    <name type="scientific">Oryza barthii</name>
    <dbReference type="NCBI Taxonomy" id="65489"/>
    <lineage>
        <taxon>Eukaryota</taxon>
        <taxon>Viridiplantae</taxon>
        <taxon>Streptophyta</taxon>
        <taxon>Embryophyta</taxon>
        <taxon>Tracheophyta</taxon>
        <taxon>Spermatophyta</taxon>
        <taxon>Magnoliopsida</taxon>
        <taxon>Liliopsida</taxon>
        <taxon>Poales</taxon>
        <taxon>Poaceae</taxon>
        <taxon>BOP clade</taxon>
        <taxon>Oryzoideae</taxon>
        <taxon>Oryzeae</taxon>
        <taxon>Oryzinae</taxon>
        <taxon>Oryza</taxon>
    </lineage>
</organism>
<dbReference type="EnsemblPlants" id="OBART07G16180.1">
    <property type="protein sequence ID" value="OBART07G16180.1"/>
    <property type="gene ID" value="OBART07G16180"/>
</dbReference>
<evidence type="ECO:0000313" key="2">
    <source>
        <dbReference type="EnsemblPlants" id="OBART07G16180.1"/>
    </source>
</evidence>
<reference evidence="2" key="2">
    <citation type="submission" date="2015-03" db="UniProtKB">
        <authorList>
            <consortium name="EnsemblPlants"/>
        </authorList>
    </citation>
    <scope>IDENTIFICATION</scope>
</reference>